<dbReference type="GO" id="GO:0016020">
    <property type="term" value="C:membrane"/>
    <property type="evidence" value="ECO:0007669"/>
    <property type="project" value="UniProtKB-SubCell"/>
</dbReference>
<keyword evidence="3" id="KW-1133">Transmembrane helix</keyword>
<dbReference type="Pfam" id="PF07690">
    <property type="entry name" value="MFS_1"/>
    <property type="match status" value="1"/>
</dbReference>
<evidence type="ECO:0008006" key="6">
    <source>
        <dbReference type="Google" id="ProtNLM"/>
    </source>
</evidence>
<feature type="transmembrane region" description="Helical" evidence="3">
    <location>
        <begin position="140"/>
        <end position="159"/>
    </location>
</feature>
<accession>A0A0D2DQE2</accession>
<dbReference type="Proteomes" id="UP000053029">
    <property type="component" value="Unassembled WGS sequence"/>
</dbReference>
<dbReference type="HOGENOM" id="CLU_001265_1_2_1"/>
<dbReference type="OrthoDB" id="2213137at2759"/>
<evidence type="ECO:0000313" key="4">
    <source>
        <dbReference type="EMBL" id="KIW79986.1"/>
    </source>
</evidence>
<dbReference type="SUPFAM" id="SSF103473">
    <property type="entry name" value="MFS general substrate transporter"/>
    <property type="match status" value="1"/>
</dbReference>
<feature type="transmembrane region" description="Helical" evidence="3">
    <location>
        <begin position="204"/>
        <end position="223"/>
    </location>
</feature>
<feature type="transmembrane region" description="Helical" evidence="3">
    <location>
        <begin position="42"/>
        <end position="63"/>
    </location>
</feature>
<feature type="transmembrane region" description="Helical" evidence="3">
    <location>
        <begin position="171"/>
        <end position="192"/>
    </location>
</feature>
<evidence type="ECO:0000256" key="1">
    <source>
        <dbReference type="ARBA" id="ARBA00004141"/>
    </source>
</evidence>
<dbReference type="VEuPathDB" id="FungiDB:Z517_06601"/>
<dbReference type="EMBL" id="KN846972">
    <property type="protein sequence ID" value="KIW79986.1"/>
    <property type="molecule type" value="Genomic_DNA"/>
</dbReference>
<dbReference type="GO" id="GO:0022857">
    <property type="term" value="F:transmembrane transporter activity"/>
    <property type="evidence" value="ECO:0007669"/>
    <property type="project" value="InterPro"/>
</dbReference>
<feature type="transmembrane region" description="Helical" evidence="3">
    <location>
        <begin position="425"/>
        <end position="445"/>
    </location>
</feature>
<dbReference type="GeneID" id="25306091"/>
<keyword evidence="3" id="KW-0812">Transmembrane</keyword>
<evidence type="ECO:0000313" key="5">
    <source>
        <dbReference type="Proteomes" id="UP000053029"/>
    </source>
</evidence>
<feature type="transmembrane region" description="Helical" evidence="3">
    <location>
        <begin position="83"/>
        <end position="104"/>
    </location>
</feature>
<comment type="subcellular location">
    <subcellularLocation>
        <location evidence="1">Membrane</location>
        <topology evidence="1">Multi-pass membrane protein</topology>
    </subcellularLocation>
</comment>
<keyword evidence="3" id="KW-0472">Membrane</keyword>
<feature type="transmembrane region" description="Helical" evidence="3">
    <location>
        <begin position="287"/>
        <end position="306"/>
    </location>
</feature>
<dbReference type="AlphaFoldDB" id="A0A0D2DQE2"/>
<keyword evidence="5" id="KW-1185">Reference proteome</keyword>
<feature type="transmembrane region" description="Helical" evidence="3">
    <location>
        <begin position="340"/>
        <end position="362"/>
    </location>
</feature>
<dbReference type="Gene3D" id="1.20.1250.20">
    <property type="entry name" value="MFS general substrate transporter like domains"/>
    <property type="match status" value="2"/>
</dbReference>
<protein>
    <recommendedName>
        <fullName evidence="6">Major facilitator superfamily (MFS) profile domain-containing protein</fullName>
    </recommendedName>
</protein>
<dbReference type="RefSeq" id="XP_013283794.1">
    <property type="nucleotide sequence ID" value="XM_013428340.1"/>
</dbReference>
<reference evidence="4 5" key="1">
    <citation type="submission" date="2015-01" db="EMBL/GenBank/DDBJ databases">
        <title>The Genome Sequence of Fonsecaea pedrosoi CBS 271.37.</title>
        <authorList>
            <consortium name="The Broad Institute Genomics Platform"/>
            <person name="Cuomo C."/>
            <person name="de Hoog S."/>
            <person name="Gorbushina A."/>
            <person name="Stielow B."/>
            <person name="Teixiera M."/>
            <person name="Abouelleil A."/>
            <person name="Chapman S.B."/>
            <person name="Priest M."/>
            <person name="Young S.K."/>
            <person name="Wortman J."/>
            <person name="Nusbaum C."/>
            <person name="Birren B."/>
        </authorList>
    </citation>
    <scope>NUCLEOTIDE SEQUENCE [LARGE SCALE GENOMIC DNA]</scope>
    <source>
        <strain evidence="4 5">CBS 271.37</strain>
    </source>
</reference>
<dbReference type="PANTHER" id="PTHR11360:SF287">
    <property type="entry name" value="MFS MONOCARBOXYLATE TRANSPORTER"/>
    <property type="match status" value="1"/>
</dbReference>
<organism evidence="4 5">
    <name type="scientific">Fonsecaea pedrosoi CBS 271.37</name>
    <dbReference type="NCBI Taxonomy" id="1442368"/>
    <lineage>
        <taxon>Eukaryota</taxon>
        <taxon>Fungi</taxon>
        <taxon>Dikarya</taxon>
        <taxon>Ascomycota</taxon>
        <taxon>Pezizomycotina</taxon>
        <taxon>Eurotiomycetes</taxon>
        <taxon>Chaetothyriomycetidae</taxon>
        <taxon>Chaetothyriales</taxon>
        <taxon>Herpotrichiellaceae</taxon>
        <taxon>Fonsecaea</taxon>
    </lineage>
</organism>
<proteinExistence type="inferred from homology"/>
<evidence type="ECO:0000256" key="3">
    <source>
        <dbReference type="SAM" id="Phobius"/>
    </source>
</evidence>
<name>A0A0D2DQE2_9EURO</name>
<feature type="transmembrane region" description="Helical" evidence="3">
    <location>
        <begin position="312"/>
        <end position="333"/>
    </location>
</feature>
<dbReference type="InterPro" id="IPR036259">
    <property type="entry name" value="MFS_trans_sf"/>
</dbReference>
<evidence type="ECO:0000256" key="2">
    <source>
        <dbReference type="ARBA" id="ARBA00006727"/>
    </source>
</evidence>
<dbReference type="PANTHER" id="PTHR11360">
    <property type="entry name" value="MONOCARBOXYLATE TRANSPORTER"/>
    <property type="match status" value="1"/>
</dbReference>
<feature type="transmembrane region" description="Helical" evidence="3">
    <location>
        <begin position="116"/>
        <end position="134"/>
    </location>
</feature>
<sequence>MAPGSEPSRMELREYVGDQQITDRSNAHETASLPSVDGGKAAWLFLSGSFCIEMLLWGFPFSFGVLQDYYSTHPPLSRHPAGISAIGTTCSGIMYLGAPLVFLAFQRWPIFLRRSLFVGLPVVVLAVFLSSFATKTWHLVLTQGILYAIGGNLVYYPIYSFIDEWFVRRKGFAYGVMWAGSGCGGLAGPLVLHWGVSKYGVETFLRGWSIALFVLIAPFLYFVKPRIPPSRSHRAPVRAIIAGFGFVKTRQFWAIEICNIIQGLGYFVPQLYLPTYARVNGLHSGSLLVSLLNVAQVPGVMVLSALSDKVPVYTVILISSLGSTLAIFLLWGLASSSTGLLITFALCYGFFAGGFTAVYAGAAQEFRRVTPGGDTGRADLGSMMGLLGGGRGIGNVVCGPVSEALLHGSSVAGWKGAAGAYAGSFGPLIVFAGTTAALTMSSWAAKAMKIV</sequence>
<dbReference type="InterPro" id="IPR050327">
    <property type="entry name" value="Proton-linked_MCT"/>
</dbReference>
<gene>
    <name evidence="4" type="ORF">Z517_06601</name>
</gene>
<comment type="similarity">
    <text evidence="2">Belongs to the major facilitator superfamily. Monocarboxylate porter (TC 2.A.1.13) family.</text>
</comment>
<dbReference type="InterPro" id="IPR011701">
    <property type="entry name" value="MFS"/>
</dbReference>